<keyword evidence="1" id="KW-0812">Transmembrane</keyword>
<reference evidence="2" key="1">
    <citation type="journal article" date="2014" name="Int. J. Syst. Evol. Microbiol.">
        <title>Complete genome sequence of Corynebacterium casei LMG S-19264T (=DSM 44701T), isolated from a smear-ripened cheese.</title>
        <authorList>
            <consortium name="US DOE Joint Genome Institute (JGI-PGF)"/>
            <person name="Walter F."/>
            <person name="Albersmeier A."/>
            <person name="Kalinowski J."/>
            <person name="Ruckert C."/>
        </authorList>
    </citation>
    <scope>NUCLEOTIDE SEQUENCE</scope>
    <source>
        <strain evidence="2">JCM 13064</strain>
    </source>
</reference>
<organism evidence="2 3">
    <name type="scientific">Sphaerisporangium melleum</name>
    <dbReference type="NCBI Taxonomy" id="321316"/>
    <lineage>
        <taxon>Bacteria</taxon>
        <taxon>Bacillati</taxon>
        <taxon>Actinomycetota</taxon>
        <taxon>Actinomycetes</taxon>
        <taxon>Streptosporangiales</taxon>
        <taxon>Streptosporangiaceae</taxon>
        <taxon>Sphaerisporangium</taxon>
    </lineage>
</organism>
<keyword evidence="1" id="KW-0472">Membrane</keyword>
<protein>
    <submittedName>
        <fullName evidence="2">Uncharacterized protein</fullName>
    </submittedName>
</protein>
<feature type="transmembrane region" description="Helical" evidence="1">
    <location>
        <begin position="58"/>
        <end position="83"/>
    </location>
</feature>
<feature type="transmembrane region" description="Helical" evidence="1">
    <location>
        <begin position="164"/>
        <end position="180"/>
    </location>
</feature>
<feature type="transmembrane region" description="Helical" evidence="1">
    <location>
        <begin position="211"/>
        <end position="234"/>
    </location>
</feature>
<sequence>MTLPSLHDGPAGAGSRPFPVAIRRAAGTTPRRLLIAITLLLGLLPAVAIVAAAPPADITLAALVLPVQSLMSVTVPLIGILLAGDLRRLPGTPPLAPTMAAAAVPAALIGAFGSAVCAIALALVPATAPDPWRGAPVVLIGGVLVQVVAQLIGIGLGLLLRSPAVAFVASLAPAGLWWALGTVEVLRPLQAFTPYATVVNLLSGRMSAAAWGQWLAVLLIWVAGLNAAGAALLARRRTSAVKTAG</sequence>
<dbReference type="Proteomes" id="UP000645217">
    <property type="component" value="Unassembled WGS sequence"/>
</dbReference>
<feature type="transmembrane region" description="Helical" evidence="1">
    <location>
        <begin position="95"/>
        <end position="123"/>
    </location>
</feature>
<evidence type="ECO:0000256" key="1">
    <source>
        <dbReference type="SAM" id="Phobius"/>
    </source>
</evidence>
<feature type="transmembrane region" description="Helical" evidence="1">
    <location>
        <begin position="135"/>
        <end position="159"/>
    </location>
</feature>
<keyword evidence="3" id="KW-1185">Reference proteome</keyword>
<dbReference type="AlphaFoldDB" id="A0A917R3X8"/>
<feature type="transmembrane region" description="Helical" evidence="1">
    <location>
        <begin position="33"/>
        <end position="52"/>
    </location>
</feature>
<evidence type="ECO:0000313" key="2">
    <source>
        <dbReference type="EMBL" id="GGK87604.1"/>
    </source>
</evidence>
<proteinExistence type="predicted"/>
<reference evidence="2" key="2">
    <citation type="submission" date="2020-09" db="EMBL/GenBank/DDBJ databases">
        <authorList>
            <person name="Sun Q."/>
            <person name="Ohkuma M."/>
        </authorList>
    </citation>
    <scope>NUCLEOTIDE SEQUENCE</scope>
    <source>
        <strain evidence="2">JCM 13064</strain>
    </source>
</reference>
<keyword evidence="1" id="KW-1133">Transmembrane helix</keyword>
<gene>
    <name evidence="2" type="ORF">GCM10007964_32710</name>
</gene>
<evidence type="ECO:0000313" key="3">
    <source>
        <dbReference type="Proteomes" id="UP000645217"/>
    </source>
</evidence>
<dbReference type="EMBL" id="BMNT01000016">
    <property type="protein sequence ID" value="GGK87604.1"/>
    <property type="molecule type" value="Genomic_DNA"/>
</dbReference>
<name>A0A917R3X8_9ACTN</name>
<dbReference type="RefSeq" id="WP_189163858.1">
    <property type="nucleotide sequence ID" value="NZ_BMNT01000016.1"/>
</dbReference>
<accession>A0A917R3X8</accession>
<comment type="caution">
    <text evidence="2">The sequence shown here is derived from an EMBL/GenBank/DDBJ whole genome shotgun (WGS) entry which is preliminary data.</text>
</comment>